<dbReference type="InterPro" id="IPR012337">
    <property type="entry name" value="RNaseH-like_sf"/>
</dbReference>
<organism evidence="2">
    <name type="scientific">Escherichia phage 18-1-2</name>
    <dbReference type="NCBI Taxonomy" id="2883041"/>
    <lineage>
        <taxon>Viruses</taxon>
        <taxon>Duplodnaviria</taxon>
        <taxon>Heunggongvirae</taxon>
        <taxon>Uroviricota</taxon>
        <taxon>Caudoviricetes</taxon>
        <taxon>Vequintavirinae</taxon>
        <taxon>Avunavirus</taxon>
    </lineage>
</organism>
<sequence>MLSAEEILELKSKGLSNREIARRYLGKESKESHIRLVLKAHAQNAGASKQIVEVLTKKPGAKIFLGDVEVAPTLAWVFRRVKENISPSHVESEPYMLTWAGKWLDNPAILSRKLPDYETFKTDIHNDRELVEDLWHILDECDIFIAHNAKFDKGWANQRFAFHGMNPPSPYIVIDTLAELKNAFSLPSNSLEAACNYFQLEARKRHHEGISLWKRCCHGDVKAFEEMEYYNIGDIPTLEGIYLKVRPFMKKHPNVTLFNEPDDNVGLRCVRCNSDNLSVMDGKVGTTYLSKFQAYRCECCGSVMRDRRNIRTKEEMANTLVNII</sequence>
<reference evidence="2" key="1">
    <citation type="submission" date="2021-09" db="EMBL/GenBank/DDBJ databases">
        <authorList>
            <person name="Huang Q."/>
            <person name="Tao Y."/>
        </authorList>
    </citation>
    <scope>NUCLEOTIDE SEQUENCE</scope>
</reference>
<dbReference type="Gene3D" id="3.30.420.10">
    <property type="entry name" value="Ribonuclease H-like superfamily/Ribonuclease H"/>
    <property type="match status" value="1"/>
</dbReference>
<protein>
    <submittedName>
        <fullName evidence="2">Exonuclease</fullName>
    </submittedName>
</protein>
<dbReference type="GO" id="GO:0003676">
    <property type="term" value="F:nucleic acid binding"/>
    <property type="evidence" value="ECO:0007669"/>
    <property type="project" value="InterPro"/>
</dbReference>
<dbReference type="GO" id="GO:0004527">
    <property type="term" value="F:exonuclease activity"/>
    <property type="evidence" value="ECO:0007669"/>
    <property type="project" value="UniProtKB-KW"/>
</dbReference>
<accession>A0A8K1QQE2</accession>
<dbReference type="InterPro" id="IPR013520">
    <property type="entry name" value="Ribonucl_H"/>
</dbReference>
<keyword evidence="2" id="KW-0540">Nuclease</keyword>
<dbReference type="InterPro" id="IPR036397">
    <property type="entry name" value="RNaseH_sf"/>
</dbReference>
<evidence type="ECO:0000259" key="1">
    <source>
        <dbReference type="Pfam" id="PF00929"/>
    </source>
</evidence>
<dbReference type="Pfam" id="PF00929">
    <property type="entry name" value="RNase_T"/>
    <property type="match status" value="1"/>
</dbReference>
<keyword evidence="2" id="KW-0378">Hydrolase</keyword>
<dbReference type="SUPFAM" id="SSF53098">
    <property type="entry name" value="Ribonuclease H-like"/>
    <property type="match status" value="1"/>
</dbReference>
<keyword evidence="2" id="KW-0269">Exonuclease</keyword>
<dbReference type="EMBL" id="OK136181">
    <property type="protein sequence ID" value="UDW09929.1"/>
    <property type="molecule type" value="Genomic_DNA"/>
</dbReference>
<evidence type="ECO:0000313" key="2">
    <source>
        <dbReference type="EMBL" id="UDW09929.1"/>
    </source>
</evidence>
<proteinExistence type="predicted"/>
<feature type="domain" description="Exonuclease" evidence="1">
    <location>
        <begin position="129"/>
        <end position="209"/>
    </location>
</feature>
<name>A0A8K1QQE2_9CAUD</name>